<dbReference type="InterPro" id="IPR000390">
    <property type="entry name" value="Small_drug/metabolite_transptr"/>
</dbReference>
<evidence type="ECO:0000256" key="2">
    <source>
        <dbReference type="ARBA" id="ARBA00022448"/>
    </source>
</evidence>
<feature type="transmembrane region" description="Helical" evidence="9">
    <location>
        <begin position="37"/>
        <end position="55"/>
    </location>
</feature>
<evidence type="ECO:0000256" key="5">
    <source>
        <dbReference type="ARBA" id="ARBA00022989"/>
    </source>
</evidence>
<dbReference type="RefSeq" id="WP_420244205.1">
    <property type="nucleotide sequence ID" value="NZ_BOPV01000001.1"/>
</dbReference>
<keyword evidence="11" id="KW-1185">Reference proteome</keyword>
<dbReference type="PANTHER" id="PTHR30561">
    <property type="entry name" value="SMR FAMILY PROTON-DEPENDENT DRUG EFFLUX TRANSPORTER SUGE"/>
    <property type="match status" value="1"/>
</dbReference>
<reference evidence="10" key="1">
    <citation type="submission" date="2021-02" db="EMBL/GenBank/DDBJ databases">
        <title>Genome sequence of Rhodospirillales sp. strain TMPK1 isolated from soil.</title>
        <authorList>
            <person name="Nakai R."/>
            <person name="Kusada H."/>
            <person name="Tamaki H."/>
        </authorList>
    </citation>
    <scope>NUCLEOTIDE SEQUENCE</scope>
    <source>
        <strain evidence="10">TMPK1</strain>
    </source>
</reference>
<sequence length="110" mass="11265">MSHPLAPYALLLIAIVAEVIATVAMKAADGMTQWKPALLVAVGYGTAFWLLSVAVRTIPVGIVYSIWAGLGMAGAAIGARIVYGEMLQPIAFVGMAVIAAGVGLVAIGQR</sequence>
<keyword evidence="5 9" id="KW-1133">Transmembrane helix</keyword>
<dbReference type="InterPro" id="IPR045324">
    <property type="entry name" value="Small_multidrug_res"/>
</dbReference>
<evidence type="ECO:0000256" key="6">
    <source>
        <dbReference type="ARBA" id="ARBA00023136"/>
    </source>
</evidence>
<comment type="caution">
    <text evidence="10">The sequence shown here is derived from an EMBL/GenBank/DDBJ whole genome shotgun (WGS) entry which is preliminary data.</text>
</comment>
<dbReference type="SUPFAM" id="SSF103481">
    <property type="entry name" value="Multidrug resistance efflux transporter EmrE"/>
    <property type="match status" value="1"/>
</dbReference>
<dbReference type="Proteomes" id="UP000681075">
    <property type="component" value="Unassembled WGS sequence"/>
</dbReference>
<keyword evidence="2" id="KW-0813">Transport</keyword>
<evidence type="ECO:0000256" key="8">
    <source>
        <dbReference type="RuleBase" id="RU003942"/>
    </source>
</evidence>
<evidence type="ECO:0000256" key="7">
    <source>
        <dbReference type="ARBA" id="ARBA00038032"/>
    </source>
</evidence>
<dbReference type="EMBL" id="BOPV01000001">
    <property type="protein sequence ID" value="GIL40936.1"/>
    <property type="molecule type" value="Genomic_DNA"/>
</dbReference>
<dbReference type="GO" id="GO:0015297">
    <property type="term" value="F:antiporter activity"/>
    <property type="evidence" value="ECO:0007669"/>
    <property type="project" value="TreeGrafter"/>
</dbReference>
<evidence type="ECO:0000313" key="11">
    <source>
        <dbReference type="Proteomes" id="UP000681075"/>
    </source>
</evidence>
<dbReference type="GO" id="GO:0005886">
    <property type="term" value="C:plasma membrane"/>
    <property type="evidence" value="ECO:0007669"/>
    <property type="project" value="UniProtKB-SubCell"/>
</dbReference>
<dbReference type="InterPro" id="IPR037185">
    <property type="entry name" value="EmrE-like"/>
</dbReference>
<accession>A0A8S8XI37</accession>
<feature type="transmembrane region" description="Helical" evidence="9">
    <location>
        <begin position="61"/>
        <end position="83"/>
    </location>
</feature>
<comment type="subcellular location">
    <subcellularLocation>
        <location evidence="1 8">Cell membrane</location>
        <topology evidence="1 8">Multi-pass membrane protein</topology>
    </subcellularLocation>
</comment>
<dbReference type="Gene3D" id="1.10.3730.20">
    <property type="match status" value="1"/>
</dbReference>
<name>A0A8S8XI37_9PROT</name>
<feature type="transmembrane region" description="Helical" evidence="9">
    <location>
        <begin position="6"/>
        <end position="25"/>
    </location>
</feature>
<keyword evidence="6 9" id="KW-0472">Membrane</keyword>
<evidence type="ECO:0000256" key="3">
    <source>
        <dbReference type="ARBA" id="ARBA00022475"/>
    </source>
</evidence>
<dbReference type="GO" id="GO:0031460">
    <property type="term" value="P:glycine betaine transport"/>
    <property type="evidence" value="ECO:0007669"/>
    <property type="project" value="TreeGrafter"/>
</dbReference>
<keyword evidence="4 8" id="KW-0812">Transmembrane</keyword>
<evidence type="ECO:0000256" key="9">
    <source>
        <dbReference type="SAM" id="Phobius"/>
    </source>
</evidence>
<dbReference type="PANTHER" id="PTHR30561:SF1">
    <property type="entry name" value="MULTIDRUG TRANSPORTER EMRE"/>
    <property type="match status" value="1"/>
</dbReference>
<feature type="transmembrane region" description="Helical" evidence="9">
    <location>
        <begin position="90"/>
        <end position="108"/>
    </location>
</feature>
<dbReference type="Pfam" id="PF00893">
    <property type="entry name" value="Multi_Drug_Res"/>
    <property type="match status" value="1"/>
</dbReference>
<proteinExistence type="inferred from homology"/>
<evidence type="ECO:0000313" key="10">
    <source>
        <dbReference type="EMBL" id="GIL40936.1"/>
    </source>
</evidence>
<evidence type="ECO:0000256" key="4">
    <source>
        <dbReference type="ARBA" id="ARBA00022692"/>
    </source>
</evidence>
<evidence type="ECO:0000256" key="1">
    <source>
        <dbReference type="ARBA" id="ARBA00004651"/>
    </source>
</evidence>
<dbReference type="GO" id="GO:0015199">
    <property type="term" value="F:amino-acid betaine transmembrane transporter activity"/>
    <property type="evidence" value="ECO:0007669"/>
    <property type="project" value="TreeGrafter"/>
</dbReference>
<dbReference type="AlphaFoldDB" id="A0A8S8XI37"/>
<dbReference type="GO" id="GO:0015220">
    <property type="term" value="F:choline transmembrane transporter activity"/>
    <property type="evidence" value="ECO:0007669"/>
    <property type="project" value="TreeGrafter"/>
</dbReference>
<comment type="similarity">
    <text evidence="7 8">Belongs to the drug/metabolite transporter (DMT) superfamily. Small multidrug resistance (SMR) (TC 2.A.7.1) family.</text>
</comment>
<gene>
    <name evidence="10" type="primary">qacE</name>
    <name evidence="10" type="ORF">TMPK1_31730</name>
</gene>
<protein>
    <submittedName>
        <fullName evidence="10">QacE family quaternary ammonium compound efflux SMR transporter</fullName>
    </submittedName>
</protein>
<keyword evidence="3" id="KW-1003">Cell membrane</keyword>
<organism evidence="10 11">
    <name type="scientific">Roseiterribacter gracilis</name>
    <dbReference type="NCBI Taxonomy" id="2812848"/>
    <lineage>
        <taxon>Bacteria</taxon>
        <taxon>Pseudomonadati</taxon>
        <taxon>Pseudomonadota</taxon>
        <taxon>Alphaproteobacteria</taxon>
        <taxon>Rhodospirillales</taxon>
        <taxon>Roseiterribacteraceae</taxon>
        <taxon>Roseiterribacter</taxon>
    </lineage>
</organism>